<sequence>MSDNREHDEARGYPQTPDASTAATPEEAGRRQDTAQDTDPATREMPRVDVELKFPDRSRFEPGSAGDFDDSYTIDEGASLSAVDLPTDPGPTTRALPLVEAINRQRVKASTKNLESRLIGGERTMKRREVAAKAGISLHSARKLWRALGFPNHGDEDVAFTQTDLDALLTIIDNVRSETLTEEAAISVTRSIGQMTDRMVVWQIEALVEDMIQNQGMSDPEARRTMVELLPDLIAPIEELLVYSWRRNLNSAVHRLGARSQAGAISTGDDDDAPLPLARAVGFADLVSYTSLSRRMNERTLAQLVQRFENRSAEIISVGGGRLVKTIGDEVLFIAETPQAGAQIALTLAEELNADEALPSARVSVVWGRVLSRLGDIYGPTVNLAARLTALAEPGQILTDALTAATLKDDERFILSELESTPVRGFGDVCPFDLAHGKGGSLVID</sequence>
<evidence type="ECO:0000313" key="5">
    <source>
        <dbReference type="Proteomes" id="UP000642819"/>
    </source>
</evidence>
<evidence type="ECO:0000256" key="2">
    <source>
        <dbReference type="SAM" id="MobiDB-lite"/>
    </source>
</evidence>
<feature type="domain" description="Guanylate cyclase" evidence="3">
    <location>
        <begin position="280"/>
        <end position="389"/>
    </location>
</feature>
<dbReference type="SMART" id="SM00044">
    <property type="entry name" value="CYCc"/>
    <property type="match status" value="1"/>
</dbReference>
<gene>
    <name evidence="4" type="ORF">GCM10008096_19520</name>
</gene>
<dbReference type="SUPFAM" id="SSF55073">
    <property type="entry name" value="Nucleotide cyclase"/>
    <property type="match status" value="1"/>
</dbReference>
<dbReference type="PANTHER" id="PTHR43081:SF1">
    <property type="entry name" value="ADENYLATE CYCLASE, TERMINAL-DIFFERENTIATION SPECIFIC"/>
    <property type="match status" value="1"/>
</dbReference>
<dbReference type="Proteomes" id="UP000642819">
    <property type="component" value="Unassembled WGS sequence"/>
</dbReference>
<reference evidence="5" key="1">
    <citation type="journal article" date="2019" name="Int. J. Syst. Evol. Microbiol.">
        <title>The Global Catalogue of Microorganisms (GCM) 10K type strain sequencing project: providing services to taxonomists for standard genome sequencing and annotation.</title>
        <authorList>
            <consortium name="The Broad Institute Genomics Platform"/>
            <consortium name="The Broad Institute Genome Sequencing Center for Infectious Disease"/>
            <person name="Wu L."/>
            <person name="Ma J."/>
        </authorList>
    </citation>
    <scope>NUCLEOTIDE SEQUENCE [LARGE SCALE GENOMIC DNA]</scope>
    <source>
        <strain evidence="5">KCTC 19466</strain>
    </source>
</reference>
<comment type="caution">
    <text evidence="4">The sequence shown here is derived from an EMBL/GenBank/DDBJ whole genome shotgun (WGS) entry which is preliminary data.</text>
</comment>
<accession>A0ABQ3GJY3</accession>
<feature type="compositionally biased region" description="Basic and acidic residues" evidence="2">
    <location>
        <begin position="27"/>
        <end position="60"/>
    </location>
</feature>
<dbReference type="EMBL" id="BMXK01000007">
    <property type="protein sequence ID" value="GHD08069.1"/>
    <property type="molecule type" value="Genomic_DNA"/>
</dbReference>
<proteinExistence type="inferred from homology"/>
<dbReference type="PANTHER" id="PTHR43081">
    <property type="entry name" value="ADENYLATE CYCLASE, TERMINAL-DIFFERENTIATION SPECIFIC-RELATED"/>
    <property type="match status" value="1"/>
</dbReference>
<dbReference type="Pfam" id="PF00211">
    <property type="entry name" value="Guanylate_cyc"/>
    <property type="match status" value="1"/>
</dbReference>
<dbReference type="Gene3D" id="3.30.70.1230">
    <property type="entry name" value="Nucleotide cyclase"/>
    <property type="match status" value="1"/>
</dbReference>
<dbReference type="PROSITE" id="PS50125">
    <property type="entry name" value="GUANYLATE_CYCLASE_2"/>
    <property type="match status" value="1"/>
</dbReference>
<keyword evidence="5" id="KW-1185">Reference proteome</keyword>
<evidence type="ECO:0000313" key="4">
    <source>
        <dbReference type="EMBL" id="GHD08069.1"/>
    </source>
</evidence>
<evidence type="ECO:0000259" key="3">
    <source>
        <dbReference type="PROSITE" id="PS50125"/>
    </source>
</evidence>
<dbReference type="InterPro" id="IPR029787">
    <property type="entry name" value="Nucleotide_cyclase"/>
</dbReference>
<feature type="region of interest" description="Disordered" evidence="2">
    <location>
        <begin position="1"/>
        <end position="72"/>
    </location>
</feature>
<organism evidence="4 5">
    <name type="scientific">Zhihengliuella salsuginis</name>
    <dbReference type="NCBI Taxonomy" id="578222"/>
    <lineage>
        <taxon>Bacteria</taxon>
        <taxon>Bacillati</taxon>
        <taxon>Actinomycetota</taxon>
        <taxon>Actinomycetes</taxon>
        <taxon>Micrococcales</taxon>
        <taxon>Micrococcaceae</taxon>
        <taxon>Zhihengliuella</taxon>
    </lineage>
</organism>
<evidence type="ECO:0000256" key="1">
    <source>
        <dbReference type="ARBA" id="ARBA00005381"/>
    </source>
</evidence>
<comment type="similarity">
    <text evidence="1">Belongs to the adenylyl cyclase class-3 family.</text>
</comment>
<dbReference type="RefSeq" id="WP_229791063.1">
    <property type="nucleotide sequence ID" value="NZ_BMXK01000007.1"/>
</dbReference>
<feature type="compositionally biased region" description="Basic and acidic residues" evidence="2">
    <location>
        <begin position="1"/>
        <end position="11"/>
    </location>
</feature>
<dbReference type="InterPro" id="IPR050697">
    <property type="entry name" value="Adenylyl/Guanylyl_Cyclase_3/4"/>
</dbReference>
<protein>
    <submittedName>
        <fullName evidence="4">Adenylate cyclase</fullName>
    </submittedName>
</protein>
<dbReference type="InterPro" id="IPR001054">
    <property type="entry name" value="A/G_cyclase"/>
</dbReference>
<dbReference type="CDD" id="cd07302">
    <property type="entry name" value="CHD"/>
    <property type="match status" value="1"/>
</dbReference>
<name>A0ABQ3GJY3_9MICC</name>